<gene>
    <name evidence="16" type="ORF">DWB85_16980</name>
</gene>
<evidence type="ECO:0000256" key="2">
    <source>
        <dbReference type="ARBA" id="ARBA00004734"/>
    </source>
</evidence>
<comment type="catalytic activity">
    <reaction evidence="11">
        <text>N(6)-(1,2-dicarboxyethyl)-AMP = fumarate + AMP</text>
        <dbReference type="Rhea" id="RHEA:16853"/>
        <dbReference type="ChEBI" id="CHEBI:29806"/>
        <dbReference type="ChEBI" id="CHEBI:57567"/>
        <dbReference type="ChEBI" id="CHEBI:456215"/>
        <dbReference type="EC" id="4.3.2.2"/>
    </reaction>
    <physiologicalReaction direction="left-to-right" evidence="11">
        <dbReference type="Rhea" id="RHEA:16854"/>
    </physiologicalReaction>
</comment>
<dbReference type="UniPathway" id="UPA00074">
    <property type="reaction ID" value="UER00132"/>
</dbReference>
<dbReference type="InterPro" id="IPR000362">
    <property type="entry name" value="Fumarate_lyase_fam"/>
</dbReference>
<evidence type="ECO:0000256" key="7">
    <source>
        <dbReference type="ARBA" id="ARBA00023239"/>
    </source>
</evidence>
<dbReference type="GO" id="GO:0070626">
    <property type="term" value="F:(S)-2-(5-amino-1-(5-phospho-D-ribosyl)imidazole-4-carboxamido) succinate lyase (fumarate-forming) activity"/>
    <property type="evidence" value="ECO:0007669"/>
    <property type="project" value="RHEA"/>
</dbReference>
<dbReference type="CDD" id="cd01598">
    <property type="entry name" value="PurB"/>
    <property type="match status" value="1"/>
</dbReference>
<evidence type="ECO:0000256" key="1">
    <source>
        <dbReference type="ARBA" id="ARBA00004706"/>
    </source>
</evidence>
<dbReference type="AlphaFoldDB" id="A0A3L7DT99"/>
<dbReference type="InterPro" id="IPR024083">
    <property type="entry name" value="Fumarase/histidase_N"/>
</dbReference>
<dbReference type="GO" id="GO:0005829">
    <property type="term" value="C:cytosol"/>
    <property type="evidence" value="ECO:0007669"/>
    <property type="project" value="TreeGrafter"/>
</dbReference>
<dbReference type="PROSITE" id="PS00163">
    <property type="entry name" value="FUMARATE_LYASES"/>
    <property type="match status" value="1"/>
</dbReference>
<comment type="function">
    <text evidence="9">Catalyzes two reactions in de novo purine nucleotide biosynthesis. Catalyzes the breakdown of 5-aminoimidazole- (N-succinylocarboxamide) ribotide (SAICAR or 2-[5-amino-1-(5-phospho-beta-D-ribosyl)imidazole-4-carboxamido]succinate) to 5-aminoimidazole-4-carboxamide ribotide (AICAR or 5-amino-1-(5-phospho-beta-D-ribosyl)imidazole-4-carboxamide) and fumarate, and of adenylosuccinate (ADS or N(6)-(1,2-dicarboxyethyl)-AMP) to adenosine monophosphate (AMP) and fumarate.</text>
</comment>
<dbReference type="PRINTS" id="PR00149">
    <property type="entry name" value="FUMRATELYASE"/>
</dbReference>
<dbReference type="Proteomes" id="UP000265509">
    <property type="component" value="Unassembled WGS sequence"/>
</dbReference>
<dbReference type="InterPro" id="IPR020557">
    <property type="entry name" value="Fumarate_lyase_CS"/>
</dbReference>
<dbReference type="Gene3D" id="1.10.40.30">
    <property type="entry name" value="Fumarase/aspartase (C-terminal domain)"/>
    <property type="match status" value="1"/>
</dbReference>
<organism evidence="16 17">
    <name type="scientific">Seongchinamella sediminis</name>
    <dbReference type="NCBI Taxonomy" id="2283635"/>
    <lineage>
        <taxon>Bacteria</taxon>
        <taxon>Pseudomonadati</taxon>
        <taxon>Pseudomonadota</taxon>
        <taxon>Gammaproteobacteria</taxon>
        <taxon>Cellvibrionales</taxon>
        <taxon>Halieaceae</taxon>
        <taxon>Seongchinamella</taxon>
    </lineage>
</organism>
<dbReference type="InterPro" id="IPR004769">
    <property type="entry name" value="Pur_lyase"/>
</dbReference>
<comment type="pathway">
    <text evidence="2 13">Purine metabolism; AMP biosynthesis via de novo pathway; AMP from IMP: step 2/2.</text>
</comment>
<dbReference type="SUPFAM" id="SSF48557">
    <property type="entry name" value="L-aspartase-like"/>
    <property type="match status" value="1"/>
</dbReference>
<comment type="pathway">
    <text evidence="1 13">Purine metabolism; IMP biosynthesis via de novo pathway; 5-amino-1-(5-phospho-D-ribosyl)imidazole-4-carboxamide from 5-amino-1-(5-phospho-D-ribosyl)imidazole-4-carboxylate: step 2/2.</text>
</comment>
<dbReference type="InterPro" id="IPR047136">
    <property type="entry name" value="PurB_bact"/>
</dbReference>
<evidence type="ECO:0000256" key="3">
    <source>
        <dbReference type="ARBA" id="ARBA00008273"/>
    </source>
</evidence>
<comment type="similarity">
    <text evidence="3 13">Belongs to the lyase 1 family. Adenylosuccinate lyase subfamily.</text>
</comment>
<evidence type="ECO:0000256" key="8">
    <source>
        <dbReference type="ARBA" id="ARBA00024477"/>
    </source>
</evidence>
<dbReference type="Gene3D" id="1.20.200.10">
    <property type="entry name" value="Fumarase/aspartase (Central domain)"/>
    <property type="match status" value="1"/>
</dbReference>
<dbReference type="GO" id="GO:0004018">
    <property type="term" value="F:N6-(1,2-dicarboxyethyl)AMP AMP-lyase (fumarate-forming) activity"/>
    <property type="evidence" value="ECO:0007669"/>
    <property type="project" value="UniProtKB-UniRule"/>
</dbReference>
<evidence type="ECO:0000256" key="5">
    <source>
        <dbReference type="ARBA" id="ARBA00017058"/>
    </source>
</evidence>
<evidence type="ECO:0000256" key="12">
    <source>
        <dbReference type="NCBIfam" id="TIGR00928"/>
    </source>
</evidence>
<feature type="domain" description="Adenylosuccinate lyase PurB C-terminal" evidence="15">
    <location>
        <begin position="331"/>
        <end position="445"/>
    </location>
</feature>
<dbReference type="RefSeq" id="WP_117956939.1">
    <property type="nucleotide sequence ID" value="NZ_QRAN01000023.1"/>
</dbReference>
<keyword evidence="7 13" id="KW-0456">Lyase</keyword>
<feature type="domain" description="Fumarate lyase N-terminal" evidence="14">
    <location>
        <begin position="14"/>
        <end position="312"/>
    </location>
</feature>
<dbReference type="UniPathway" id="UPA00075">
    <property type="reaction ID" value="UER00336"/>
</dbReference>
<dbReference type="PANTHER" id="PTHR43411:SF1">
    <property type="entry name" value="ADENYLOSUCCINATE LYASE"/>
    <property type="match status" value="1"/>
</dbReference>
<evidence type="ECO:0000313" key="17">
    <source>
        <dbReference type="Proteomes" id="UP000265509"/>
    </source>
</evidence>
<dbReference type="InterPro" id="IPR013539">
    <property type="entry name" value="PurB_C"/>
</dbReference>
<dbReference type="Pfam" id="PF08328">
    <property type="entry name" value="ASL_C"/>
    <property type="match status" value="1"/>
</dbReference>
<dbReference type="NCBIfam" id="TIGR00928">
    <property type="entry name" value="purB"/>
    <property type="match status" value="1"/>
</dbReference>
<dbReference type="FunFam" id="1.20.200.10:FF:000004">
    <property type="entry name" value="Adenylosuccinate lyase"/>
    <property type="match status" value="1"/>
</dbReference>
<dbReference type="OrthoDB" id="9768878at2"/>
<evidence type="ECO:0000256" key="9">
    <source>
        <dbReference type="ARBA" id="ARBA00025012"/>
    </source>
</evidence>
<dbReference type="PANTHER" id="PTHR43411">
    <property type="entry name" value="ADENYLOSUCCINATE LYASE"/>
    <property type="match status" value="1"/>
</dbReference>
<dbReference type="Pfam" id="PF00206">
    <property type="entry name" value="Lyase_1"/>
    <property type="match status" value="1"/>
</dbReference>
<evidence type="ECO:0000259" key="14">
    <source>
        <dbReference type="Pfam" id="PF00206"/>
    </source>
</evidence>
<reference evidence="16 17" key="1">
    <citation type="submission" date="2018-07" db="EMBL/GenBank/DDBJ databases">
        <title>Halioglobus sp. genome submission.</title>
        <authorList>
            <person name="Ye M.-Q."/>
            <person name="Du Z.-J."/>
        </authorList>
    </citation>
    <scope>NUCLEOTIDE SEQUENCE [LARGE SCALE GENOMIC DNA]</scope>
    <source>
        <strain evidence="16 17">U0301</strain>
    </source>
</reference>
<dbReference type="GO" id="GO:0044208">
    <property type="term" value="P:'de novo' AMP biosynthetic process"/>
    <property type="evidence" value="ECO:0007669"/>
    <property type="project" value="UniProtKB-UniPathway"/>
</dbReference>
<proteinExistence type="inferred from homology"/>
<dbReference type="EC" id="4.3.2.2" evidence="4 12"/>
<evidence type="ECO:0000313" key="16">
    <source>
        <dbReference type="EMBL" id="RLQ20594.1"/>
    </source>
</evidence>
<evidence type="ECO:0000256" key="4">
    <source>
        <dbReference type="ARBA" id="ARBA00012339"/>
    </source>
</evidence>
<keyword evidence="17" id="KW-1185">Reference proteome</keyword>
<comment type="caution">
    <text evidence="16">The sequence shown here is derived from an EMBL/GenBank/DDBJ whole genome shotgun (WGS) entry which is preliminary data.</text>
</comment>
<dbReference type="InterPro" id="IPR008948">
    <property type="entry name" value="L-Aspartase-like"/>
</dbReference>
<evidence type="ECO:0000256" key="10">
    <source>
        <dbReference type="ARBA" id="ARBA00030717"/>
    </source>
</evidence>
<dbReference type="GO" id="GO:0006189">
    <property type="term" value="P:'de novo' IMP biosynthetic process"/>
    <property type="evidence" value="ECO:0007669"/>
    <property type="project" value="UniProtKB-UniPathway"/>
</dbReference>
<evidence type="ECO:0000256" key="11">
    <source>
        <dbReference type="ARBA" id="ARBA00049115"/>
    </source>
</evidence>
<evidence type="ECO:0000256" key="13">
    <source>
        <dbReference type="RuleBase" id="RU361172"/>
    </source>
</evidence>
<sequence>MDLSALTAVSPIDGRYGSKTAALRDVFSEYGLIRRRVLVEVRWLQCLADHPGIAEVPALSPSARQLLNRIADEFAVVDARRIKDIEATTNHDVKAVEYFIKERFAGNEELEAIAEFVHFACTSEDINNLSHALMLRDGVETVLRPEMDNIVEALSAIAVDAAEVPMLSRTHGQTASPSTMGKEIANVVARLRRQLKQIDQVEYLGKINGAIGNYNAHLSAYPDVDWQANAESFVTSLGLTWNPYTTQIEPHDYMAELFDAIARFNTILLDFDRDVWGYISLGYFKQKTVAGEVGSSTMPHKVNPIDFENSEGNLGLANAVFSHLAAKLPVSRWQRDLTDSTVLRNMGVGAGYSLIAYQASLKGIGKLQLNEERLAADLDNSWEVLAEPIQTVMRRHGIEKPYEKLKELTRGQDMSKAVIQDFVSKLAIPEQAKKELLALTPASYIGNAASQARNISQE</sequence>
<name>A0A3L7DT99_9GAMM</name>
<dbReference type="EMBL" id="QRAN01000023">
    <property type="protein sequence ID" value="RLQ20594.1"/>
    <property type="molecule type" value="Genomic_DNA"/>
</dbReference>
<protein>
    <recommendedName>
        <fullName evidence="5 12">Adenylosuccinate lyase</fullName>
        <shortName evidence="13">ASL</shortName>
        <ecNumber evidence="4 12">4.3.2.2</ecNumber>
    </recommendedName>
    <alternativeName>
        <fullName evidence="10 13">Adenylosuccinase</fullName>
    </alternativeName>
</protein>
<evidence type="ECO:0000256" key="6">
    <source>
        <dbReference type="ARBA" id="ARBA00022755"/>
    </source>
</evidence>
<dbReference type="FunFam" id="1.10.275.10:FF:000003">
    <property type="entry name" value="Adenylosuccinate lyase"/>
    <property type="match status" value="1"/>
</dbReference>
<dbReference type="NCBIfam" id="NF006764">
    <property type="entry name" value="PRK09285.1"/>
    <property type="match status" value="1"/>
</dbReference>
<evidence type="ECO:0000259" key="15">
    <source>
        <dbReference type="Pfam" id="PF08328"/>
    </source>
</evidence>
<keyword evidence="6 13" id="KW-0658">Purine biosynthesis</keyword>
<accession>A0A3L7DT99</accession>
<dbReference type="InterPro" id="IPR022761">
    <property type="entry name" value="Fumarate_lyase_N"/>
</dbReference>
<dbReference type="Gene3D" id="1.10.275.10">
    <property type="entry name" value="Fumarase/aspartase (N-terminal domain)"/>
    <property type="match status" value="1"/>
</dbReference>
<comment type="catalytic activity">
    <reaction evidence="8">
        <text>(2S)-2-[5-amino-1-(5-phospho-beta-D-ribosyl)imidazole-4-carboxamido]succinate = 5-amino-1-(5-phospho-beta-D-ribosyl)imidazole-4-carboxamide + fumarate</text>
        <dbReference type="Rhea" id="RHEA:23920"/>
        <dbReference type="ChEBI" id="CHEBI:29806"/>
        <dbReference type="ChEBI" id="CHEBI:58443"/>
        <dbReference type="ChEBI" id="CHEBI:58475"/>
        <dbReference type="EC" id="4.3.2.2"/>
    </reaction>
    <physiologicalReaction direction="left-to-right" evidence="8">
        <dbReference type="Rhea" id="RHEA:23921"/>
    </physiologicalReaction>
</comment>